<proteinExistence type="predicted"/>
<dbReference type="AlphaFoldDB" id="A0A4V3G784"/>
<gene>
    <name evidence="1" type="ORF">EV650_4747</name>
</gene>
<reference evidence="1 2" key="1">
    <citation type="submission" date="2019-03" db="EMBL/GenBank/DDBJ databases">
        <title>Genomic Encyclopedia of Type Strains, Phase III (KMG-III): the genomes of soil and plant-associated and newly described type strains.</title>
        <authorList>
            <person name="Whitman W."/>
        </authorList>
    </citation>
    <scope>NUCLEOTIDE SEQUENCE [LARGE SCALE GENOMIC DNA]</scope>
    <source>
        <strain evidence="1 2">VKM Ac-2570</strain>
    </source>
</reference>
<comment type="caution">
    <text evidence="1">The sequence shown here is derived from an EMBL/GenBank/DDBJ whole genome shotgun (WGS) entry which is preliminary data.</text>
</comment>
<dbReference type="EMBL" id="SODF01000002">
    <property type="protein sequence ID" value="TDW18164.1"/>
    <property type="molecule type" value="Genomic_DNA"/>
</dbReference>
<name>A0A4V3G784_9ACTN</name>
<evidence type="ECO:0000313" key="1">
    <source>
        <dbReference type="EMBL" id="TDW18164.1"/>
    </source>
</evidence>
<organism evidence="1 2">
    <name type="scientific">Kribbella kalugense</name>
    <dbReference type="NCBI Taxonomy" id="2512221"/>
    <lineage>
        <taxon>Bacteria</taxon>
        <taxon>Bacillati</taxon>
        <taxon>Actinomycetota</taxon>
        <taxon>Actinomycetes</taxon>
        <taxon>Propionibacteriales</taxon>
        <taxon>Kribbellaceae</taxon>
        <taxon>Kribbella</taxon>
    </lineage>
</organism>
<protein>
    <submittedName>
        <fullName evidence="1">Uncharacterized protein</fullName>
    </submittedName>
</protein>
<sequence length="112" mass="13077">MNVFPSIADAQDWMEAIDVDDGEYDAALTETGRVITMRTEKELVVLELTDELDPKLLQRLLREHGQAIGMPGIELDPVGFANETWQWDWEHRWPRWPRWLDERLHPDGPVQA</sequence>
<keyword evidence="2" id="KW-1185">Reference proteome</keyword>
<dbReference type="Proteomes" id="UP000295447">
    <property type="component" value="Unassembled WGS sequence"/>
</dbReference>
<accession>A0A4V3G784</accession>
<evidence type="ECO:0000313" key="2">
    <source>
        <dbReference type="Proteomes" id="UP000295447"/>
    </source>
</evidence>